<proteinExistence type="predicted"/>
<dbReference type="STRING" id="13249.T1HY21"/>
<sequence>MSNLPVMSDESVDVTLKLDMHINLSDEVNGSQATEMREVVEVAVYKWLEFRFCQQQYFRIQPKDVKVHEGGEVILQCEVAHLGGMVQWTKDGFALGRA</sequence>
<protein>
    <recommendedName>
        <fullName evidence="3">Ig-like domain-containing protein</fullName>
    </recommendedName>
</protein>
<dbReference type="Proteomes" id="UP000015103">
    <property type="component" value="Unassembled WGS sequence"/>
</dbReference>
<dbReference type="EMBL" id="ACPB03011342">
    <property type="status" value="NOT_ANNOTATED_CDS"/>
    <property type="molecule type" value="Genomic_DNA"/>
</dbReference>
<dbReference type="AlphaFoldDB" id="T1HY21"/>
<dbReference type="HOGENOM" id="CLU_2336196_0_0_1"/>
<dbReference type="SUPFAM" id="SSF48726">
    <property type="entry name" value="Immunoglobulin"/>
    <property type="match status" value="1"/>
</dbReference>
<dbReference type="EnsemblMetazoa" id="RPRC008941-RA">
    <property type="protein sequence ID" value="RPRC008941-PA"/>
    <property type="gene ID" value="RPRC008941"/>
</dbReference>
<evidence type="ECO:0000313" key="2">
    <source>
        <dbReference type="Proteomes" id="UP000015103"/>
    </source>
</evidence>
<dbReference type="InterPro" id="IPR013783">
    <property type="entry name" value="Ig-like_fold"/>
</dbReference>
<accession>T1HY21</accession>
<evidence type="ECO:0000313" key="1">
    <source>
        <dbReference type="EnsemblMetazoa" id="RPRC008941-PA"/>
    </source>
</evidence>
<reference evidence="1" key="1">
    <citation type="submission" date="2015-05" db="UniProtKB">
        <authorList>
            <consortium name="EnsemblMetazoa"/>
        </authorList>
    </citation>
    <scope>IDENTIFICATION</scope>
</reference>
<keyword evidence="2" id="KW-1185">Reference proteome</keyword>
<name>T1HY21_RHOPR</name>
<organism evidence="1 2">
    <name type="scientific">Rhodnius prolixus</name>
    <name type="common">Triatomid bug</name>
    <dbReference type="NCBI Taxonomy" id="13249"/>
    <lineage>
        <taxon>Eukaryota</taxon>
        <taxon>Metazoa</taxon>
        <taxon>Ecdysozoa</taxon>
        <taxon>Arthropoda</taxon>
        <taxon>Hexapoda</taxon>
        <taxon>Insecta</taxon>
        <taxon>Pterygota</taxon>
        <taxon>Neoptera</taxon>
        <taxon>Paraneoptera</taxon>
        <taxon>Hemiptera</taxon>
        <taxon>Heteroptera</taxon>
        <taxon>Panheteroptera</taxon>
        <taxon>Cimicomorpha</taxon>
        <taxon>Reduviidae</taxon>
        <taxon>Triatominae</taxon>
        <taxon>Rhodnius</taxon>
    </lineage>
</organism>
<dbReference type="Gene3D" id="2.60.40.10">
    <property type="entry name" value="Immunoglobulins"/>
    <property type="match status" value="1"/>
</dbReference>
<dbReference type="eggNOG" id="KOG3515">
    <property type="taxonomic scope" value="Eukaryota"/>
</dbReference>
<dbReference type="InParanoid" id="T1HY21"/>
<dbReference type="VEuPathDB" id="VectorBase:RPRC008941"/>
<dbReference type="InterPro" id="IPR036179">
    <property type="entry name" value="Ig-like_dom_sf"/>
</dbReference>
<evidence type="ECO:0008006" key="3">
    <source>
        <dbReference type="Google" id="ProtNLM"/>
    </source>
</evidence>